<name>A0ABP8NUA7_9BACT</name>
<dbReference type="EMBL" id="BAABGA010000120">
    <property type="protein sequence ID" value="GAA4471186.1"/>
    <property type="molecule type" value="Genomic_DNA"/>
</dbReference>
<dbReference type="Proteomes" id="UP001500840">
    <property type="component" value="Unassembled WGS sequence"/>
</dbReference>
<proteinExistence type="predicted"/>
<protein>
    <submittedName>
        <fullName evidence="1">Uncharacterized protein</fullName>
    </submittedName>
</protein>
<reference evidence="2" key="1">
    <citation type="journal article" date="2019" name="Int. J. Syst. Evol. Microbiol.">
        <title>The Global Catalogue of Microorganisms (GCM) 10K type strain sequencing project: providing services to taxonomists for standard genome sequencing and annotation.</title>
        <authorList>
            <consortium name="The Broad Institute Genomics Platform"/>
            <consortium name="The Broad Institute Genome Sequencing Center for Infectious Disease"/>
            <person name="Wu L."/>
            <person name="Ma J."/>
        </authorList>
    </citation>
    <scope>NUCLEOTIDE SEQUENCE [LARGE SCALE GENOMIC DNA]</scope>
    <source>
        <strain evidence="2">JCM 17759</strain>
    </source>
</reference>
<evidence type="ECO:0000313" key="1">
    <source>
        <dbReference type="EMBL" id="GAA4471186.1"/>
    </source>
</evidence>
<gene>
    <name evidence="1" type="ORF">GCM10023156_65400</name>
</gene>
<comment type="caution">
    <text evidence="1">The sequence shown here is derived from an EMBL/GenBank/DDBJ whole genome shotgun (WGS) entry which is preliminary data.</text>
</comment>
<evidence type="ECO:0000313" key="2">
    <source>
        <dbReference type="Proteomes" id="UP001500840"/>
    </source>
</evidence>
<accession>A0ABP8NUA7</accession>
<sequence length="87" mass="9152">MFDCGFVDVEPQIGFAMLLIGAVTSKTLRRQHGTDISIERDFIVGVQTGGSTNDAANQSKQDAVNKVGGGVGLHGCIIVEAIRFVAC</sequence>
<organism evidence="1 2">
    <name type="scientific">Novipirellula rosea</name>
    <dbReference type="NCBI Taxonomy" id="1031540"/>
    <lineage>
        <taxon>Bacteria</taxon>
        <taxon>Pseudomonadati</taxon>
        <taxon>Planctomycetota</taxon>
        <taxon>Planctomycetia</taxon>
        <taxon>Pirellulales</taxon>
        <taxon>Pirellulaceae</taxon>
        <taxon>Novipirellula</taxon>
    </lineage>
</organism>
<keyword evidence="2" id="KW-1185">Reference proteome</keyword>